<evidence type="ECO:0000313" key="2">
    <source>
        <dbReference type="Proteomes" id="UP000310189"/>
    </source>
</evidence>
<dbReference type="AlphaFoldDB" id="A0A4T0FH58"/>
<proteinExistence type="predicted"/>
<dbReference type="Proteomes" id="UP000310189">
    <property type="component" value="Unassembled WGS sequence"/>
</dbReference>
<organism evidence="1 2">
    <name type="scientific">Wallemia hederae</name>
    <dbReference type="NCBI Taxonomy" id="1540922"/>
    <lineage>
        <taxon>Eukaryota</taxon>
        <taxon>Fungi</taxon>
        <taxon>Dikarya</taxon>
        <taxon>Basidiomycota</taxon>
        <taxon>Wallemiomycotina</taxon>
        <taxon>Wallemiomycetes</taxon>
        <taxon>Wallemiales</taxon>
        <taxon>Wallemiaceae</taxon>
        <taxon>Wallemia</taxon>
    </lineage>
</organism>
<reference evidence="1 2" key="1">
    <citation type="submission" date="2019-03" db="EMBL/GenBank/DDBJ databases">
        <title>Sequencing 23 genomes of Wallemia ichthyophaga.</title>
        <authorList>
            <person name="Gostincar C."/>
        </authorList>
    </citation>
    <scope>NUCLEOTIDE SEQUENCE [LARGE SCALE GENOMIC DNA]</scope>
    <source>
        <strain evidence="1 2">EXF-5753</strain>
    </source>
</reference>
<dbReference type="EMBL" id="SPNW01000060">
    <property type="protein sequence ID" value="TIA87260.1"/>
    <property type="molecule type" value="Genomic_DNA"/>
</dbReference>
<comment type="caution">
    <text evidence="1">The sequence shown here is derived from an EMBL/GenBank/DDBJ whole genome shotgun (WGS) entry which is preliminary data.</text>
</comment>
<dbReference type="OrthoDB" id="10415894at2759"/>
<keyword evidence="2" id="KW-1185">Reference proteome</keyword>
<accession>A0A4T0FH58</accession>
<gene>
    <name evidence="1" type="ORF">E3P99_03294</name>
</gene>
<protein>
    <submittedName>
        <fullName evidence="1">Uncharacterized protein</fullName>
    </submittedName>
</protein>
<evidence type="ECO:0000313" key="1">
    <source>
        <dbReference type="EMBL" id="TIA87260.1"/>
    </source>
</evidence>
<name>A0A4T0FH58_9BASI</name>
<sequence length="316" mass="34575">MKSRLWQLGRQLKLAKLARGNPSKSLKGLINPFKQAFSQAAPQAVRSSTRQSPRALHRPTFHALGQTIAIRSATRPAYGSFASRTPQVGLGSARTFATGRGAVDVLQNVNIFARCALNQLGEHKLHSLQGANLKRSKQAAEEERLQDFNSYFGVPAYKTVLVAPISASVSHLLTEKAPASDISASHTLFDEDFLRDLVKLKVSSTVHAKRLDVLCASIRDVTSSLEVTNTPGNNLLVVRASFDGSTPEQVAELVQERLAEHRLDDIGNPHLMKGWYRLYKVDEDIMLHDIVSQSFCLPDPAADSPLASSMETVALN</sequence>